<keyword evidence="2" id="KW-1185">Reference proteome</keyword>
<sequence>MAEDPARKSPGQAGRARTVFDRGQRRLRHRLQGAELRHPHVSRPRASLILCSRLSCEPHGAVEGDGRARASKPALRLQGTPLARARPNRHAEAHCQDRGSGLHRAPGCLKRSVRHESFGLALETNAATAATQARLDQGVAAEALAKERGGHGIPNQIAHRLGHSAQQRGGYQTRVV</sequence>
<dbReference type="EMBL" id="CAUYUJ010009191">
    <property type="protein sequence ID" value="CAK0826084.1"/>
    <property type="molecule type" value="Genomic_DNA"/>
</dbReference>
<evidence type="ECO:0000313" key="2">
    <source>
        <dbReference type="Proteomes" id="UP001189429"/>
    </source>
</evidence>
<accession>A0ABN9S3A4</accession>
<name>A0ABN9S3A4_9DINO</name>
<proteinExistence type="predicted"/>
<protein>
    <submittedName>
        <fullName evidence="1">Uncharacterized protein</fullName>
    </submittedName>
</protein>
<comment type="caution">
    <text evidence="1">The sequence shown here is derived from an EMBL/GenBank/DDBJ whole genome shotgun (WGS) entry which is preliminary data.</text>
</comment>
<gene>
    <name evidence="1" type="ORF">PCOR1329_LOCUS26042</name>
</gene>
<evidence type="ECO:0000313" key="1">
    <source>
        <dbReference type="EMBL" id="CAK0826084.1"/>
    </source>
</evidence>
<dbReference type="Proteomes" id="UP001189429">
    <property type="component" value="Unassembled WGS sequence"/>
</dbReference>
<organism evidence="1 2">
    <name type="scientific">Prorocentrum cordatum</name>
    <dbReference type="NCBI Taxonomy" id="2364126"/>
    <lineage>
        <taxon>Eukaryota</taxon>
        <taxon>Sar</taxon>
        <taxon>Alveolata</taxon>
        <taxon>Dinophyceae</taxon>
        <taxon>Prorocentrales</taxon>
        <taxon>Prorocentraceae</taxon>
        <taxon>Prorocentrum</taxon>
    </lineage>
</organism>
<reference evidence="1" key="1">
    <citation type="submission" date="2023-10" db="EMBL/GenBank/DDBJ databases">
        <authorList>
            <person name="Chen Y."/>
            <person name="Shah S."/>
            <person name="Dougan E. K."/>
            <person name="Thang M."/>
            <person name="Chan C."/>
        </authorList>
    </citation>
    <scope>NUCLEOTIDE SEQUENCE [LARGE SCALE GENOMIC DNA]</scope>
</reference>